<gene>
    <name evidence="2" type="ORF">MNBD_DELTA02-1168</name>
</gene>
<evidence type="ECO:0000313" key="2">
    <source>
        <dbReference type="EMBL" id="VAW35715.1"/>
    </source>
</evidence>
<dbReference type="InterPro" id="IPR051829">
    <property type="entry name" value="Multiheme_Cytochr_ET"/>
</dbReference>
<keyword evidence="1" id="KW-0732">Signal</keyword>
<dbReference type="InterPro" id="IPR036280">
    <property type="entry name" value="Multihaem_cyt_sf"/>
</dbReference>
<dbReference type="PANTHER" id="PTHR35038:SF6">
    <property type="entry name" value="SURFACE LOCALIZED DECAHEME CYTOCHROME C LIPOPROTEIN"/>
    <property type="match status" value="1"/>
</dbReference>
<proteinExistence type="predicted"/>
<name>A0A3B0UX07_9ZZZZ</name>
<organism evidence="2">
    <name type="scientific">hydrothermal vent metagenome</name>
    <dbReference type="NCBI Taxonomy" id="652676"/>
    <lineage>
        <taxon>unclassified sequences</taxon>
        <taxon>metagenomes</taxon>
        <taxon>ecological metagenomes</taxon>
    </lineage>
</organism>
<accession>A0A3B0UX07</accession>
<dbReference type="GO" id="GO:0016491">
    <property type="term" value="F:oxidoreductase activity"/>
    <property type="evidence" value="ECO:0007669"/>
    <property type="project" value="TreeGrafter"/>
</dbReference>
<evidence type="ECO:0008006" key="3">
    <source>
        <dbReference type="Google" id="ProtNLM"/>
    </source>
</evidence>
<sequence>MRKLILAIFTLSVAGLLVMIATPSMAVHKNYNNQLVCGGCHTMHNSQGSTSGTDQDLGGPAGGAIVLLRGAVSTRSQVHNLCLQCHSSDGAQAGLAWDGHTAPKVNIANASGDGNGYTGLDSDVTNDDFGKIGAGGDFSAVMVASGSGWITTGPDVAVAVGRGHSLGLTTVTPPGASDGAISDFTCTSCHDPHGAYTSPTTEANRYRNLKLIPRGSGTTSITLNTNIRSYVGYGGCIADSNWTNGYTGGGNSLFVWPLYTGTPDWSTDTSACYDAGGRVNAYGVDEPGTNGISNWCATCHDQWHEEITTANSNGQDWNRHPVDNVLQEAGSLSSGGNVVIVDTTNYATARSQNRALPVADATGGAGVFYLKAGTETTNKVFCLSCHFAHGGPYFDNLRWNYLAAVDSGSQTANSISSITGCQLCHNR</sequence>
<reference evidence="2" key="1">
    <citation type="submission" date="2018-06" db="EMBL/GenBank/DDBJ databases">
        <authorList>
            <person name="Zhirakovskaya E."/>
        </authorList>
    </citation>
    <scope>NUCLEOTIDE SEQUENCE</scope>
</reference>
<dbReference type="AlphaFoldDB" id="A0A3B0UX07"/>
<dbReference type="SUPFAM" id="SSF48695">
    <property type="entry name" value="Multiheme cytochromes"/>
    <property type="match status" value="2"/>
</dbReference>
<dbReference type="PANTHER" id="PTHR35038">
    <property type="entry name" value="DISSIMILATORY SULFITE REDUCTASE SIRA"/>
    <property type="match status" value="1"/>
</dbReference>
<evidence type="ECO:0000256" key="1">
    <source>
        <dbReference type="ARBA" id="ARBA00022729"/>
    </source>
</evidence>
<dbReference type="EMBL" id="UOEZ01000033">
    <property type="protein sequence ID" value="VAW35715.1"/>
    <property type="molecule type" value="Genomic_DNA"/>
</dbReference>
<protein>
    <recommendedName>
        <fullName evidence="3">Doubled CXXCH motif domain-containing protein</fullName>
    </recommendedName>
</protein>